<dbReference type="PaxDb" id="44689-DDB0190387"/>
<dbReference type="eggNOG" id="ENOG502QPMM">
    <property type="taxonomic scope" value="Eukaryota"/>
</dbReference>
<dbReference type="Pfam" id="PF06738">
    <property type="entry name" value="ThrE"/>
    <property type="match status" value="1"/>
</dbReference>
<dbReference type="Pfam" id="PF12821">
    <property type="entry name" value="ThrE_2"/>
    <property type="match status" value="1"/>
</dbReference>
<proteinExistence type="inferred from homology"/>
<feature type="compositionally biased region" description="Polar residues" evidence="7">
    <location>
        <begin position="96"/>
        <end position="106"/>
    </location>
</feature>
<dbReference type="Proteomes" id="UP000002195">
    <property type="component" value="Unassembled WGS sequence"/>
</dbReference>
<dbReference type="HOGENOM" id="CLU_320909_0_0_1"/>
<feature type="transmembrane region" description="Helical" evidence="8">
    <location>
        <begin position="793"/>
        <end position="811"/>
    </location>
</feature>
<protein>
    <recommendedName>
        <fullName evidence="13">Threonine/serine exporter-like N-terminal domain-containing protein</fullName>
    </recommendedName>
</protein>
<evidence type="ECO:0000259" key="10">
    <source>
        <dbReference type="Pfam" id="PF12821"/>
    </source>
</evidence>
<evidence type="ECO:0000256" key="3">
    <source>
        <dbReference type="ARBA" id="ARBA00022989"/>
    </source>
</evidence>
<evidence type="ECO:0000256" key="8">
    <source>
        <dbReference type="SAM" id="Phobius"/>
    </source>
</evidence>
<keyword evidence="6" id="KW-0175">Coiled coil</keyword>
<feature type="domain" description="Threonine/Serine exporter ThrE" evidence="10">
    <location>
        <begin position="772"/>
        <end position="897"/>
    </location>
</feature>
<dbReference type="KEGG" id="ddi:DDB_G0269594"/>
<evidence type="ECO:0000256" key="7">
    <source>
        <dbReference type="SAM" id="MobiDB-lite"/>
    </source>
</evidence>
<dbReference type="InterPro" id="IPR024528">
    <property type="entry name" value="ThrE_2"/>
</dbReference>
<feature type="region of interest" description="Disordered" evidence="7">
    <location>
        <begin position="90"/>
        <end position="114"/>
    </location>
</feature>
<sequence>MYNFFDRIKAPLSEYKRYAANHKKDDDFTDIEDKINCGQFPNEYGSNAIELPNSPTYNNNNNNNNGSPNVLKQSQYISFINPLSLPSSLIPPPPNYTSQQNLSDVMSNNGGGSGVGVSSSNNNLNLRNTTVSMTSPRNVPIVTSPRNITISPTANIISVPAEISQCNDVPNSIGSPPIEVEQSHLVPNSELNNNNNNNNNNNENVGEEDFQSLMDQSNKLQIQMQMLMQKMQQMQQLKQQLNLKHSSATNIYVPPRQVRVSGQKPPIRQRQFQMRPPQQSQQQFFDLPIQEHEHDIPHSKRQEFEDSLRNTTTATTNFNEIEMQNLNQTSSRFGNSNTFYNPNFVNHSSGSLDESTINVDSQYQQHEKDKDNSSQLSKTTMTTLPIVSPPQVKGDVILNIDDENGKTIISTTTVTPTTSPHGLVGDDSPTTTTIKGGENGGSPSVDGGGGAIIDGRSTIKMVIPKIKSKFNKEKMQRFKKGVFQILAPPTQNLPVHIVDQELTESKVVPFLMELGRALTMSGVPSNRLEFELTLISTTFGIDGHFFTTPTGIFFSFGSPHSILSPYTHFLRINSTDYNMERMVRLERLADKVIYGEVSCVEALEKLRKILAKKPLYNIYLTTFSYIMSSFTIAFFFDVGWVEVGACSIIGFYVGLLCLLSSKVSLVGRVLEALSSCGGAIIASLFNCYISPIPIFTVTLGGIISLLPGLGLTLAVAEISTRNLVSGTSRLVGVFSCLLQLTFGIALGTKFSEVVMPVRDEVLPVTFPDWVMFIVIPFAAITFGVQLKVHWREFWVIIIASYIGVTVGNWGSKYFGDVGAFFGSAAICALGNLYSRLTNISAVVPIMAGIILLVPGSMGVKGIVSISDGDISGGIDFIGGMFMTAASLTMGLLVANLIIAPPKSF</sequence>
<dbReference type="GlyGen" id="Q55DN3">
    <property type="glycosylation" value="1 site"/>
</dbReference>
<feature type="coiled-coil region" evidence="6">
    <location>
        <begin position="188"/>
        <end position="244"/>
    </location>
</feature>
<feature type="transmembrane region" description="Helical" evidence="8">
    <location>
        <begin position="697"/>
        <end position="718"/>
    </location>
</feature>
<evidence type="ECO:0000313" key="11">
    <source>
        <dbReference type="EMBL" id="EAL72147.1"/>
    </source>
</evidence>
<dbReference type="GeneID" id="8617048"/>
<dbReference type="VEuPathDB" id="AmoebaDB:DDB_G0269594"/>
<evidence type="ECO:0008006" key="13">
    <source>
        <dbReference type="Google" id="ProtNLM"/>
    </source>
</evidence>
<accession>Q55DN3</accession>
<dbReference type="dictyBase" id="DDB_G0269594"/>
<gene>
    <name evidence="11" type="ORF">DDB_G0269594</name>
</gene>
<feature type="transmembrane region" description="Helical" evidence="8">
    <location>
        <begin position="817"/>
        <end position="834"/>
    </location>
</feature>
<feature type="region of interest" description="Disordered" evidence="7">
    <location>
        <begin position="411"/>
        <end position="449"/>
    </location>
</feature>
<feature type="transmembrane region" description="Helical" evidence="8">
    <location>
        <begin position="877"/>
        <end position="898"/>
    </location>
</feature>
<comment type="similarity">
    <text evidence="5">Belongs to the ThrE exporter (TC 2.A.79) family.</text>
</comment>
<feature type="transmembrane region" description="Helical" evidence="8">
    <location>
        <begin position="730"/>
        <end position="749"/>
    </location>
</feature>
<comment type="caution">
    <text evidence="11">The sequence shown here is derived from an EMBL/GenBank/DDBJ whole genome shotgun (WGS) entry which is preliminary data.</text>
</comment>
<evidence type="ECO:0000256" key="1">
    <source>
        <dbReference type="ARBA" id="ARBA00004141"/>
    </source>
</evidence>
<feature type="transmembrane region" description="Helical" evidence="8">
    <location>
        <begin position="672"/>
        <end position="691"/>
    </location>
</feature>
<feature type="transmembrane region" description="Helical" evidence="8">
    <location>
        <begin position="841"/>
        <end position="865"/>
    </location>
</feature>
<evidence type="ECO:0000256" key="4">
    <source>
        <dbReference type="ARBA" id="ARBA00023136"/>
    </source>
</evidence>
<keyword evidence="4 8" id="KW-0472">Membrane</keyword>
<keyword evidence="2 8" id="KW-0812">Transmembrane</keyword>
<organism evidence="11 12">
    <name type="scientific">Dictyostelium discoideum</name>
    <name type="common">Social amoeba</name>
    <dbReference type="NCBI Taxonomy" id="44689"/>
    <lineage>
        <taxon>Eukaryota</taxon>
        <taxon>Amoebozoa</taxon>
        <taxon>Evosea</taxon>
        <taxon>Eumycetozoa</taxon>
        <taxon>Dictyostelia</taxon>
        <taxon>Dictyosteliales</taxon>
        <taxon>Dictyosteliaceae</taxon>
        <taxon>Dictyostelium</taxon>
    </lineage>
</organism>
<dbReference type="GO" id="GO:0016020">
    <property type="term" value="C:membrane"/>
    <property type="evidence" value="ECO:0007669"/>
    <property type="project" value="UniProtKB-SubCell"/>
</dbReference>
<dbReference type="InterPro" id="IPR010619">
    <property type="entry name" value="ThrE-like_N"/>
</dbReference>
<evidence type="ECO:0000256" key="5">
    <source>
        <dbReference type="ARBA" id="ARBA00034125"/>
    </source>
</evidence>
<feature type="transmembrane region" description="Helical" evidence="8">
    <location>
        <begin position="615"/>
        <end position="636"/>
    </location>
</feature>
<dbReference type="EMBL" id="AAFI02000005">
    <property type="protein sequence ID" value="EAL72147.1"/>
    <property type="molecule type" value="Genomic_DNA"/>
</dbReference>
<dbReference type="OMA" id="TEVHANH"/>
<evidence type="ECO:0000256" key="6">
    <source>
        <dbReference type="SAM" id="Coils"/>
    </source>
</evidence>
<feature type="domain" description="Threonine/serine exporter-like N-terminal" evidence="9">
    <location>
        <begin position="510"/>
        <end position="750"/>
    </location>
</feature>
<keyword evidence="12" id="KW-1185">Reference proteome</keyword>
<keyword evidence="3 8" id="KW-1133">Transmembrane helix</keyword>
<dbReference type="PANTHER" id="PTHR31082">
    <property type="entry name" value="PHEROMONE-REGULATED MEMBRANE PROTEIN 10"/>
    <property type="match status" value="1"/>
</dbReference>
<dbReference type="FunCoup" id="Q55DN3">
    <property type="interactions" value="877"/>
</dbReference>
<feature type="transmembrane region" description="Helical" evidence="8">
    <location>
        <begin position="769"/>
        <end position="786"/>
    </location>
</feature>
<feature type="transmembrane region" description="Helical" evidence="8">
    <location>
        <begin position="642"/>
        <end position="660"/>
    </location>
</feature>
<reference evidence="11 12" key="1">
    <citation type="journal article" date="2005" name="Nature">
        <title>The genome of the social amoeba Dictyostelium discoideum.</title>
        <authorList>
            <consortium name="The Dictyostelium discoideum Sequencing Consortium"/>
            <person name="Eichinger L."/>
            <person name="Pachebat J.A."/>
            <person name="Glockner G."/>
            <person name="Rajandream M.A."/>
            <person name="Sucgang R."/>
            <person name="Berriman M."/>
            <person name="Song J."/>
            <person name="Olsen R."/>
            <person name="Szafranski K."/>
            <person name="Xu Q."/>
            <person name="Tunggal B."/>
            <person name="Kummerfeld S."/>
            <person name="Madera M."/>
            <person name="Konfortov B.A."/>
            <person name="Rivero F."/>
            <person name="Bankier A.T."/>
            <person name="Lehmann R."/>
            <person name="Hamlin N."/>
            <person name="Davies R."/>
            <person name="Gaudet P."/>
            <person name="Fey P."/>
            <person name="Pilcher K."/>
            <person name="Chen G."/>
            <person name="Saunders D."/>
            <person name="Sodergren E."/>
            <person name="Davis P."/>
            <person name="Kerhornou A."/>
            <person name="Nie X."/>
            <person name="Hall N."/>
            <person name="Anjard C."/>
            <person name="Hemphill L."/>
            <person name="Bason N."/>
            <person name="Farbrother P."/>
            <person name="Desany B."/>
            <person name="Just E."/>
            <person name="Morio T."/>
            <person name="Rost R."/>
            <person name="Churcher C."/>
            <person name="Cooper J."/>
            <person name="Haydock S."/>
            <person name="van Driessche N."/>
            <person name="Cronin A."/>
            <person name="Goodhead I."/>
            <person name="Muzny D."/>
            <person name="Mourier T."/>
            <person name="Pain A."/>
            <person name="Lu M."/>
            <person name="Harper D."/>
            <person name="Lindsay R."/>
            <person name="Hauser H."/>
            <person name="James K."/>
            <person name="Quiles M."/>
            <person name="Madan Babu M."/>
            <person name="Saito T."/>
            <person name="Buchrieser C."/>
            <person name="Wardroper A."/>
            <person name="Felder M."/>
            <person name="Thangavelu M."/>
            <person name="Johnson D."/>
            <person name="Knights A."/>
            <person name="Loulseged H."/>
            <person name="Mungall K."/>
            <person name="Oliver K."/>
            <person name="Price C."/>
            <person name="Quail M.A."/>
            <person name="Urushihara H."/>
            <person name="Hernandez J."/>
            <person name="Rabbinowitsch E."/>
            <person name="Steffen D."/>
            <person name="Sanders M."/>
            <person name="Ma J."/>
            <person name="Kohara Y."/>
            <person name="Sharp S."/>
            <person name="Simmonds M."/>
            <person name="Spiegler S."/>
            <person name="Tivey A."/>
            <person name="Sugano S."/>
            <person name="White B."/>
            <person name="Walker D."/>
            <person name="Woodward J."/>
            <person name="Winckler T."/>
            <person name="Tanaka Y."/>
            <person name="Shaulsky G."/>
            <person name="Schleicher M."/>
            <person name="Weinstock G."/>
            <person name="Rosenthal A."/>
            <person name="Cox E.C."/>
            <person name="Chisholm R.L."/>
            <person name="Gibbs R."/>
            <person name="Loomis W.F."/>
            <person name="Platzer M."/>
            <person name="Kay R.R."/>
            <person name="Williams J."/>
            <person name="Dear P.H."/>
            <person name="Noegel A.A."/>
            <person name="Barrell B."/>
            <person name="Kuspa A."/>
        </authorList>
    </citation>
    <scope>NUCLEOTIDE SEQUENCE [LARGE SCALE GENOMIC DNA]</scope>
    <source>
        <strain evidence="11 12">AX4</strain>
    </source>
</reference>
<dbReference type="InterPro" id="IPR051361">
    <property type="entry name" value="ThrE/Ser_Exporter"/>
</dbReference>
<feature type="compositionally biased region" description="Low complexity" evidence="7">
    <location>
        <begin position="411"/>
        <end position="420"/>
    </location>
</feature>
<feature type="region of interest" description="Disordered" evidence="7">
    <location>
        <begin position="50"/>
        <end position="70"/>
    </location>
</feature>
<dbReference type="STRING" id="44689.Q55DN3"/>
<dbReference type="PANTHER" id="PTHR31082:SF4">
    <property type="entry name" value="PHEROMONE-REGULATED MEMBRANE PROTEIN 10"/>
    <property type="match status" value="1"/>
</dbReference>
<evidence type="ECO:0000313" key="12">
    <source>
        <dbReference type="Proteomes" id="UP000002195"/>
    </source>
</evidence>
<dbReference type="AlphaFoldDB" id="Q55DN3"/>
<name>Q55DN3_DICDI</name>
<dbReference type="RefSeq" id="XP_646098.1">
    <property type="nucleotide sequence ID" value="XM_641006.1"/>
</dbReference>
<evidence type="ECO:0000256" key="2">
    <source>
        <dbReference type="ARBA" id="ARBA00022692"/>
    </source>
</evidence>
<comment type="subcellular location">
    <subcellularLocation>
        <location evidence="1">Membrane</location>
        <topology evidence="1">Multi-pass membrane protein</topology>
    </subcellularLocation>
</comment>
<dbReference type="InParanoid" id="Q55DN3"/>
<dbReference type="GO" id="GO:0022857">
    <property type="term" value="F:transmembrane transporter activity"/>
    <property type="evidence" value="ECO:0007669"/>
    <property type="project" value="InterPro"/>
</dbReference>
<evidence type="ECO:0000259" key="9">
    <source>
        <dbReference type="Pfam" id="PF06738"/>
    </source>
</evidence>